<dbReference type="GO" id="GO:0005524">
    <property type="term" value="F:ATP binding"/>
    <property type="evidence" value="ECO:0007669"/>
    <property type="project" value="UniProtKB-UniRule"/>
</dbReference>
<evidence type="ECO:0000256" key="1">
    <source>
        <dbReference type="ARBA" id="ARBA00022679"/>
    </source>
</evidence>
<dbReference type="SUPFAM" id="SSF52540">
    <property type="entry name" value="P-loop containing nucleoside triphosphate hydrolases"/>
    <property type="match status" value="1"/>
</dbReference>
<accession>A0A2Z2MFI4</accession>
<dbReference type="GO" id="GO:0016774">
    <property type="term" value="F:phosphotransferase activity, carboxyl group as acceptor"/>
    <property type="evidence" value="ECO:0007669"/>
    <property type="project" value="UniProtKB-UniRule"/>
</dbReference>
<reference evidence="7 8" key="1">
    <citation type="submission" date="2016-03" db="EMBL/GenBank/DDBJ databases">
        <title>Complete genome sequence of Thermococcus profundus strain DT5432.</title>
        <authorList>
            <person name="Oger P.M."/>
        </authorList>
    </citation>
    <scope>NUCLEOTIDE SEQUENCE [LARGE SCALE GENOMIC DNA]</scope>
    <source>
        <strain evidence="7 8">DT 5432</strain>
    </source>
</reference>
<protein>
    <recommendedName>
        <fullName evidence="5">2-phosphoglycerate kinase</fullName>
        <shortName evidence="5">2PGK</shortName>
        <ecNumber evidence="5">2.7.2.16</ecNumber>
    </recommendedName>
</protein>
<comment type="catalytic activity">
    <reaction evidence="5">
        <text>(2R)-2-phosphoglycerate + ATP = (2R)-2,3-bisphosphoglycerate + ADP + H(+)</text>
        <dbReference type="Rhea" id="RHEA:42408"/>
        <dbReference type="ChEBI" id="CHEBI:15378"/>
        <dbReference type="ChEBI" id="CHEBI:30616"/>
        <dbReference type="ChEBI" id="CHEBI:58248"/>
        <dbReference type="ChEBI" id="CHEBI:58289"/>
        <dbReference type="ChEBI" id="CHEBI:456216"/>
        <dbReference type="EC" id="2.7.2.16"/>
    </reaction>
</comment>
<dbReference type="EC" id="2.7.2.16" evidence="5"/>
<evidence type="ECO:0000259" key="6">
    <source>
        <dbReference type="PROSITE" id="PS51161"/>
    </source>
</evidence>
<dbReference type="OrthoDB" id="358692at2157"/>
<sequence length="294" mass="33538">MIIVTDSERKVRLPFSRGILTRSITLAGVDVGIAYAIAAEVQKELERRRKYAVTSEEIREITYSKLVERGLKEAAERYLFWRTLRRRRVRLAVLLGGATGVGKSTIATELAFRLGIRSIIGTDTIREVMRKVIAKELLPDIHVSSFMAERVVNTPKGMDPLIYGFETQVKHVSVGITAVLERSRREGLNALIEGIHVVPGFIEPKENEFMYIITVPSQEHLVSHFYERARYSVRSAERYVKNADRIMRIQEYLVERAREFGIPVIENVELEKTVSTIMEDMMKRLGKGESREGG</sequence>
<dbReference type="PANTHER" id="PTHR33477:SF3">
    <property type="entry name" value="P-LOOP NTPASE DOMAIN-CONTAINING PROTEIN LPA1 HOMOLOG 1"/>
    <property type="match status" value="1"/>
</dbReference>
<organism evidence="7 8">
    <name type="scientific">Thermococcus profundus</name>
    <dbReference type="NCBI Taxonomy" id="49899"/>
    <lineage>
        <taxon>Archaea</taxon>
        <taxon>Methanobacteriati</taxon>
        <taxon>Methanobacteriota</taxon>
        <taxon>Thermococci</taxon>
        <taxon>Thermococcales</taxon>
        <taxon>Thermococcaceae</taxon>
        <taxon>Thermococcus</taxon>
    </lineage>
</organism>
<dbReference type="GO" id="GO:0016301">
    <property type="term" value="F:kinase activity"/>
    <property type="evidence" value="ECO:0007669"/>
    <property type="project" value="UniProtKB-KW"/>
</dbReference>
<dbReference type="Pfam" id="PF03477">
    <property type="entry name" value="ATP-cone"/>
    <property type="match status" value="1"/>
</dbReference>
<evidence type="ECO:0000313" key="8">
    <source>
        <dbReference type="Proteomes" id="UP000250179"/>
    </source>
</evidence>
<dbReference type="RefSeq" id="WP_088857923.1">
    <property type="nucleotide sequence ID" value="NZ_CP014862.1"/>
</dbReference>
<dbReference type="PROSITE" id="PS51161">
    <property type="entry name" value="ATP_CONE"/>
    <property type="match status" value="1"/>
</dbReference>
<dbReference type="InterPro" id="IPR005144">
    <property type="entry name" value="ATP-cone_dom"/>
</dbReference>
<evidence type="ECO:0000256" key="3">
    <source>
        <dbReference type="ARBA" id="ARBA00022777"/>
    </source>
</evidence>
<evidence type="ECO:0000256" key="2">
    <source>
        <dbReference type="ARBA" id="ARBA00022741"/>
    </source>
</evidence>
<name>A0A2Z2MFI4_THEPR</name>
<comment type="pathway">
    <text evidence="5">Thermoadapter biosynthesis; cyclic 2,3-diphosphoglycerate biosynthesis; cyclic 2,3-diphosphoglycerate from 2-phospho-D-glycerate: step 1/2.</text>
</comment>
<proteinExistence type="inferred from homology"/>
<dbReference type="PANTHER" id="PTHR33477">
    <property type="entry name" value="P-LOOP NTPASE DOMAIN-CONTAINING PROTEIN LPA1 HOMOLOG 1"/>
    <property type="match status" value="1"/>
</dbReference>
<dbReference type="NCBIfam" id="NF003259">
    <property type="entry name" value="PRK04220.1"/>
    <property type="match status" value="1"/>
</dbReference>
<keyword evidence="4 5" id="KW-0067">ATP-binding</keyword>
<evidence type="ECO:0000313" key="7">
    <source>
        <dbReference type="EMBL" id="ASJ02664.1"/>
    </source>
</evidence>
<comment type="similarity">
    <text evidence="5">Belongs to the 2-phosphoglycerate kinase family.</text>
</comment>
<feature type="domain" description="ATP-cone" evidence="6">
    <location>
        <begin position="1"/>
        <end position="89"/>
    </location>
</feature>
<dbReference type="HAMAP" id="MF_00769">
    <property type="entry name" value="2PGK"/>
    <property type="match status" value="1"/>
</dbReference>
<comment type="cofactor">
    <cofactor evidence="5">
        <name>a divalent metal cation</name>
        <dbReference type="ChEBI" id="CHEBI:60240"/>
    </cofactor>
</comment>
<keyword evidence="3 5" id="KW-0418">Kinase</keyword>
<gene>
    <name evidence="5" type="primary">pgk2</name>
    <name evidence="7" type="ORF">A3L09_05020</name>
</gene>
<keyword evidence="2 5" id="KW-0547">Nucleotide-binding</keyword>
<dbReference type="InterPro" id="IPR020872">
    <property type="entry name" value="2PKG"/>
</dbReference>
<dbReference type="EMBL" id="CP014862">
    <property type="protein sequence ID" value="ASJ02664.1"/>
    <property type="molecule type" value="Genomic_DNA"/>
</dbReference>
<comment type="function">
    <text evidence="5">Catalyzes the phosphorylation of 2-phosphoglycerate to 2,3-diphosphoglycerate. Involved in the biosynthesis of cyclic 2,3-bisphosphoglycerate, a thermoprotectant.</text>
</comment>
<dbReference type="Proteomes" id="UP000250179">
    <property type="component" value="Chromosome"/>
</dbReference>
<keyword evidence="1 5" id="KW-0808">Transferase</keyword>
<dbReference type="AlphaFoldDB" id="A0A2Z2MFI4"/>
<evidence type="ECO:0000256" key="4">
    <source>
        <dbReference type="ARBA" id="ARBA00022840"/>
    </source>
</evidence>
<dbReference type="UniPathway" id="UPA00551">
    <property type="reaction ID" value="UER00609"/>
</dbReference>
<dbReference type="InterPro" id="IPR027417">
    <property type="entry name" value="P-loop_NTPase"/>
</dbReference>
<dbReference type="Gene3D" id="3.40.50.300">
    <property type="entry name" value="P-loop containing nucleotide triphosphate hydrolases"/>
    <property type="match status" value="1"/>
</dbReference>
<keyword evidence="8" id="KW-1185">Reference proteome</keyword>
<dbReference type="GeneID" id="33319752"/>
<evidence type="ECO:0000256" key="5">
    <source>
        <dbReference type="HAMAP-Rule" id="MF_00769"/>
    </source>
</evidence>
<dbReference type="KEGG" id="tprf:A3L09_05020"/>